<dbReference type="SUPFAM" id="SSF50965">
    <property type="entry name" value="Galactose oxidase, central domain"/>
    <property type="match status" value="1"/>
</dbReference>
<comment type="caution">
    <text evidence="5">The sequence shown here is derived from an EMBL/GenBank/DDBJ whole genome shotgun (WGS) entry which is preliminary data.</text>
</comment>
<dbReference type="EMBL" id="JAWDGP010004070">
    <property type="protein sequence ID" value="KAK3768089.1"/>
    <property type="molecule type" value="Genomic_DNA"/>
</dbReference>
<dbReference type="SUPFAM" id="SSF54695">
    <property type="entry name" value="POZ domain"/>
    <property type="match status" value="1"/>
</dbReference>
<dbReference type="PANTHER" id="PTHR45632">
    <property type="entry name" value="LD33804P"/>
    <property type="match status" value="1"/>
</dbReference>
<dbReference type="InterPro" id="IPR000210">
    <property type="entry name" value="BTB/POZ_dom"/>
</dbReference>
<protein>
    <recommendedName>
        <fullName evidence="4">BTB domain-containing protein</fullName>
    </recommendedName>
</protein>
<feature type="compositionally biased region" description="Low complexity" evidence="3">
    <location>
        <begin position="55"/>
        <end position="88"/>
    </location>
</feature>
<evidence type="ECO:0000259" key="4">
    <source>
        <dbReference type="PROSITE" id="PS50097"/>
    </source>
</evidence>
<dbReference type="SMART" id="SM00225">
    <property type="entry name" value="BTB"/>
    <property type="match status" value="1"/>
</dbReference>
<evidence type="ECO:0000256" key="3">
    <source>
        <dbReference type="SAM" id="MobiDB-lite"/>
    </source>
</evidence>
<feature type="compositionally biased region" description="Low complexity" evidence="3">
    <location>
        <begin position="96"/>
        <end position="108"/>
    </location>
</feature>
<dbReference type="InterPro" id="IPR011043">
    <property type="entry name" value="Gal_Oxase/kelch_b-propeller"/>
</dbReference>
<dbReference type="Pfam" id="PF01344">
    <property type="entry name" value="Kelch_1"/>
    <property type="match status" value="2"/>
</dbReference>
<dbReference type="CDD" id="cd18306">
    <property type="entry name" value="BTB_POZ_NS1BP"/>
    <property type="match status" value="1"/>
</dbReference>
<dbReference type="PROSITE" id="PS50097">
    <property type="entry name" value="BTB"/>
    <property type="match status" value="1"/>
</dbReference>
<evidence type="ECO:0000256" key="1">
    <source>
        <dbReference type="ARBA" id="ARBA00022441"/>
    </source>
</evidence>
<keyword evidence="2" id="KW-0677">Repeat</keyword>
<dbReference type="PRINTS" id="PR00501">
    <property type="entry name" value="KELCHREPEAT"/>
</dbReference>
<dbReference type="Pfam" id="PF07707">
    <property type="entry name" value="BACK"/>
    <property type="match status" value="1"/>
</dbReference>
<feature type="compositionally biased region" description="Low complexity" evidence="3">
    <location>
        <begin position="122"/>
        <end position="134"/>
    </location>
</feature>
<dbReference type="Pfam" id="PF00651">
    <property type="entry name" value="BTB"/>
    <property type="match status" value="1"/>
</dbReference>
<evidence type="ECO:0000256" key="2">
    <source>
        <dbReference type="ARBA" id="ARBA00022737"/>
    </source>
</evidence>
<proteinExistence type="predicted"/>
<dbReference type="Gene3D" id="1.25.40.420">
    <property type="match status" value="1"/>
</dbReference>
<reference evidence="5" key="1">
    <citation type="journal article" date="2023" name="G3 (Bethesda)">
        <title>A reference genome for the long-term kleptoplast-retaining sea slug Elysia crispata morphotype clarki.</title>
        <authorList>
            <person name="Eastman K.E."/>
            <person name="Pendleton A.L."/>
            <person name="Shaikh M.A."/>
            <person name="Suttiyut T."/>
            <person name="Ogas R."/>
            <person name="Tomko P."/>
            <person name="Gavelis G."/>
            <person name="Widhalm J.R."/>
            <person name="Wisecaver J.H."/>
        </authorList>
    </citation>
    <scope>NUCLEOTIDE SEQUENCE</scope>
    <source>
        <strain evidence="5">ECLA1</strain>
    </source>
</reference>
<dbReference type="InterPro" id="IPR006652">
    <property type="entry name" value="Kelch_1"/>
</dbReference>
<feature type="domain" description="BTB" evidence="4">
    <location>
        <begin position="196"/>
        <end position="265"/>
    </location>
</feature>
<organism evidence="5 6">
    <name type="scientific">Elysia crispata</name>
    <name type="common">lettuce slug</name>
    <dbReference type="NCBI Taxonomy" id="231223"/>
    <lineage>
        <taxon>Eukaryota</taxon>
        <taxon>Metazoa</taxon>
        <taxon>Spiralia</taxon>
        <taxon>Lophotrochozoa</taxon>
        <taxon>Mollusca</taxon>
        <taxon>Gastropoda</taxon>
        <taxon>Heterobranchia</taxon>
        <taxon>Euthyneura</taxon>
        <taxon>Panpulmonata</taxon>
        <taxon>Sacoglossa</taxon>
        <taxon>Placobranchoidea</taxon>
        <taxon>Plakobranchidae</taxon>
        <taxon>Elysia</taxon>
    </lineage>
</organism>
<dbReference type="PANTHER" id="PTHR45632:SF26">
    <property type="entry name" value="BTB DOMAIN-CONTAINING PROTEIN"/>
    <property type="match status" value="1"/>
</dbReference>
<dbReference type="Pfam" id="PF24681">
    <property type="entry name" value="Kelch_KLHDC2_KLHL20_DRC7"/>
    <property type="match status" value="1"/>
</dbReference>
<evidence type="ECO:0000313" key="5">
    <source>
        <dbReference type="EMBL" id="KAK3768089.1"/>
    </source>
</evidence>
<gene>
    <name evidence="5" type="ORF">RRG08_020607</name>
</gene>
<feature type="region of interest" description="Disordered" evidence="3">
    <location>
        <begin position="1"/>
        <end position="135"/>
    </location>
</feature>
<feature type="compositionally biased region" description="Low complexity" evidence="3">
    <location>
        <begin position="1"/>
        <end position="45"/>
    </location>
</feature>
<feature type="region of interest" description="Disordered" evidence="3">
    <location>
        <begin position="854"/>
        <end position="873"/>
    </location>
</feature>
<dbReference type="InterPro" id="IPR011705">
    <property type="entry name" value="BACK"/>
</dbReference>
<sequence>MNSKVVTPSAAAAASSNSPTLSSSSSSNSTPSSTAASSAFSFKSAESGSRKDHVSNGTSSNGIHSSSSSSSSNNNNNNNNNNRSNDNGAGATSSSVTTVRKLTVTATTPSNNGFSHKGEYFSNNGNNNDSANGSMRITNLTTTTTSSSSSSSIAEPAIMFVAGPESGEETLEYREAQHPSSVLASINSLRQQRQFCDISLLVDDHEFPAHRAVLAACSPYLFDFLSCLEETVEQHPIYKLGREVPAAGFRPLLDFMYTGRLKVPLEEVPTVYATARDLKMESATRACADFLSTHLTAANCLGIRRLTKDKAFKKTVDDYISSNLEAIINSKAFYGLTELQVEVVGLDEEISDEAMERRMFSLVLDWAKNNLNDLKPKMDRLVEQVNVLYLDSDNTLRDCAQVEDLVLSSDDEVVQDYKIMARRRSNGTKKDGSKHGKSLKAHGVQPFQKFSLNPEEALSLAEREWSIIAIHKTSDKAYLAIAVLDGHLMAISVHVRPPVTNNTYSNGVLDSSTIGHSSHSGSFSNLAGKPDSPTAVAAAAAGVGFSVGGGGGTSRLSPTMIPRKASIIPLANMSTARCAMGAVELDGKLVVCGGYDRGECLQGVEAFTVQSNLWSSLPSMNRARGRFSMAVLDGSIYVCGGSDGWHELACVERFDPAKQTWSYMASMIKQRSSHGVATLNGKLYCVGGCEGQRSMAECEVYDPATNKWSLIAPLNTARSQACVVVVEGSLLAIGGTDMWNTLSSVEIYNLDTNEWMISSCLNVARRGASVDVVDGQVVVVGGSDGSHSLVSSEILDTASNSWTMGPPLITPRANLSVVAMGGRLYALGGFSGKKFLSSLEWLDMEDMEWFGHTPRDIRPHPGSVDHSPRDVSQ</sequence>
<name>A0AAE1DEU4_9GAST</name>
<accession>A0AAE1DEU4</accession>
<dbReference type="InterPro" id="IPR015915">
    <property type="entry name" value="Kelch-typ_b-propeller"/>
</dbReference>
<dbReference type="Proteomes" id="UP001283361">
    <property type="component" value="Unassembled WGS sequence"/>
</dbReference>
<dbReference type="SMART" id="SM00612">
    <property type="entry name" value="Kelch"/>
    <property type="match status" value="7"/>
</dbReference>
<dbReference type="Gene3D" id="3.30.710.10">
    <property type="entry name" value="Potassium Channel Kv1.1, Chain A"/>
    <property type="match status" value="1"/>
</dbReference>
<keyword evidence="1" id="KW-0880">Kelch repeat</keyword>
<dbReference type="Gene3D" id="2.120.10.80">
    <property type="entry name" value="Kelch-type beta propeller"/>
    <property type="match status" value="2"/>
</dbReference>
<keyword evidence="6" id="KW-1185">Reference proteome</keyword>
<dbReference type="InterPro" id="IPR011333">
    <property type="entry name" value="SKP1/BTB/POZ_sf"/>
</dbReference>
<evidence type="ECO:0000313" key="6">
    <source>
        <dbReference type="Proteomes" id="UP001283361"/>
    </source>
</evidence>
<dbReference type="AlphaFoldDB" id="A0AAE1DEU4"/>